<feature type="domain" description="Transcription regulator HTH AraC- type ligand binding" evidence="1">
    <location>
        <begin position="12"/>
        <end position="135"/>
    </location>
</feature>
<sequence>MPDPVTRPSLLRAAAAREWLRHRGGEADDDPSFTLVGHEAVAEDVRLWRIWHTSGCVRLTPGAWSDSAVLLLLPLEGALTVTLGGERAIVGHGSFAALPADSTAEINTGGSTARLSLLIRSSAPPSGLVVSSSSALPVLVAAANAILEAPPVLSDPTVPGLRTALQGLAAAVLAE</sequence>
<dbReference type="Proteomes" id="UP000283946">
    <property type="component" value="Chromosome"/>
</dbReference>
<accession>A0AAD1EN69</accession>
<reference evidence="2 3" key="1">
    <citation type="submission" date="2018-03" db="EMBL/GenBank/DDBJ databases">
        <title>Bacteriophage NCPPB3778 and a type I-E CRISPR drive the evolution of the US Biological Select Agent, Rathayibacter toxicus.</title>
        <authorList>
            <person name="Davis E.W.II."/>
            <person name="Tabima J.F."/>
            <person name="Weisberg A.J."/>
            <person name="Dantas Lopes L."/>
            <person name="Wiseman M.S."/>
            <person name="Wiseman M.S."/>
            <person name="Pupko T."/>
            <person name="Belcher M.S."/>
            <person name="Sechler A.J."/>
            <person name="Tancos M.A."/>
            <person name="Schroeder B.K."/>
            <person name="Murray T.D."/>
            <person name="Luster D.G."/>
            <person name="Schneider W.L."/>
            <person name="Rogers E."/>
            <person name="Andreote F.D."/>
            <person name="Grunwald N.J."/>
            <person name="Putnam M.L."/>
            <person name="Chang J.H."/>
        </authorList>
    </citation>
    <scope>NUCLEOTIDE SEQUENCE [LARGE SCALE GENOMIC DNA]</scope>
    <source>
        <strain evidence="2 3">NCCPB 2253</strain>
    </source>
</reference>
<dbReference type="Pfam" id="PF14525">
    <property type="entry name" value="AraC_binding_2"/>
    <property type="match status" value="1"/>
</dbReference>
<dbReference type="InterPro" id="IPR035418">
    <property type="entry name" value="AraC-bd_2"/>
</dbReference>
<protein>
    <recommendedName>
        <fullName evidence="1">Transcription regulator HTH AraC- type ligand binding domain-containing protein</fullName>
    </recommendedName>
</protein>
<organism evidence="2 3">
    <name type="scientific">Rathayibacter iranicus</name>
    <dbReference type="NCBI Taxonomy" id="59737"/>
    <lineage>
        <taxon>Bacteria</taxon>
        <taxon>Bacillati</taxon>
        <taxon>Actinomycetota</taxon>
        <taxon>Actinomycetes</taxon>
        <taxon>Micrococcales</taxon>
        <taxon>Microbacteriaceae</taxon>
        <taxon>Rathayibacter</taxon>
    </lineage>
</organism>
<gene>
    <name evidence="2" type="ORF">C7V51_13750</name>
</gene>
<evidence type="ECO:0000259" key="1">
    <source>
        <dbReference type="Pfam" id="PF14525"/>
    </source>
</evidence>
<evidence type="ECO:0000313" key="3">
    <source>
        <dbReference type="Proteomes" id="UP000283946"/>
    </source>
</evidence>
<name>A0AAD1EN69_9MICO</name>
<proteinExistence type="predicted"/>
<dbReference type="EMBL" id="CP028130">
    <property type="protein sequence ID" value="AZZ56818.1"/>
    <property type="molecule type" value="Genomic_DNA"/>
</dbReference>
<dbReference type="AlphaFoldDB" id="A0AAD1EN69"/>
<dbReference type="RefSeq" id="WP_104266024.1">
    <property type="nucleotide sequence ID" value="NZ_CP028130.1"/>
</dbReference>
<dbReference type="KEGG" id="ria:C7V51_13750"/>
<evidence type="ECO:0000313" key="2">
    <source>
        <dbReference type="EMBL" id="AZZ56818.1"/>
    </source>
</evidence>